<reference evidence="2 3" key="1">
    <citation type="submission" date="2020-11" db="EMBL/GenBank/DDBJ databases">
        <title>Enhanced detection system for hospital associated transmission using whole genome sequencing surveillance.</title>
        <authorList>
            <person name="Harrison L.H."/>
            <person name="Van Tyne D."/>
            <person name="Marsh J.W."/>
            <person name="Griffith M.P."/>
            <person name="Snyder D.J."/>
            <person name="Cooper V.S."/>
            <person name="Mustapha M."/>
        </authorList>
    </citation>
    <scope>NUCLEOTIDE SEQUENCE [LARGE SCALE GENOMIC DNA]</scope>
    <source>
        <strain evidence="2 3">ACIN00241</strain>
    </source>
</reference>
<feature type="transmembrane region" description="Helical" evidence="1">
    <location>
        <begin position="190"/>
        <end position="211"/>
    </location>
</feature>
<feature type="transmembrane region" description="Helical" evidence="1">
    <location>
        <begin position="269"/>
        <end position="290"/>
    </location>
</feature>
<dbReference type="InterPro" id="IPR049458">
    <property type="entry name" value="EpsG-like"/>
</dbReference>
<gene>
    <name evidence="2" type="ORF">I6M64_14620</name>
</gene>
<comment type="caution">
    <text evidence="2">The sequence shown here is derived from an EMBL/GenBank/DDBJ whole genome shotgun (WGS) entry which is preliminary data.</text>
</comment>
<keyword evidence="3" id="KW-1185">Reference proteome</keyword>
<accession>A0ABS1AKU1</accession>
<sequence>MVPYFTLLFAIMFGTLFDGKKIDKIFFIILSLWMLIFSAFRVGGTGTGDYDAYLRLYSATDTFEKVIDPEIHAEIGFRLLSFLGHSLGLGEQYIIVAMATLALIPVTYIIYKYSPYKILSLLIWMPYFLAMNMQTSRTSVAAAFGLLFMILYYKKRWLIALLALVIAASFHSSALILVLVFLARVSLKKLFYATIIAFAMLVFVSPFQILLKIFEILHLTRLSDFLLSYLASDDYGYPMAIYDPRIILAMGVVFLIFKCQQHIPKYFDMYYCKLYIIGALLMVVFSHVVIMAWRVSYLFLLISVVTIPWLAKVYNLLIEKNMGSKRVMSSVFILLYFLYTASLILKAQPYTFFW</sequence>
<protein>
    <submittedName>
        <fullName evidence="2">EpsG family protein</fullName>
    </submittedName>
</protein>
<evidence type="ECO:0000313" key="2">
    <source>
        <dbReference type="EMBL" id="MBJ8438543.1"/>
    </source>
</evidence>
<proteinExistence type="predicted"/>
<dbReference type="Pfam" id="PF14897">
    <property type="entry name" value="EpsG"/>
    <property type="match status" value="1"/>
</dbReference>
<keyword evidence="1" id="KW-0472">Membrane</keyword>
<dbReference type="RefSeq" id="WP_200043981.1">
    <property type="nucleotide sequence ID" value="NZ_JADWNO010000009.1"/>
</dbReference>
<organism evidence="2 3">
    <name type="scientific">Acinetobacter lactucae</name>
    <dbReference type="NCBI Taxonomy" id="1785128"/>
    <lineage>
        <taxon>Bacteria</taxon>
        <taxon>Pseudomonadati</taxon>
        <taxon>Pseudomonadota</taxon>
        <taxon>Gammaproteobacteria</taxon>
        <taxon>Moraxellales</taxon>
        <taxon>Moraxellaceae</taxon>
        <taxon>Acinetobacter</taxon>
        <taxon>Acinetobacter calcoaceticus/baumannii complex</taxon>
    </lineage>
</organism>
<feature type="transmembrane region" description="Helical" evidence="1">
    <location>
        <begin position="235"/>
        <end position="257"/>
    </location>
</feature>
<feature type="transmembrane region" description="Helical" evidence="1">
    <location>
        <begin position="159"/>
        <end position="183"/>
    </location>
</feature>
<feature type="transmembrane region" description="Helical" evidence="1">
    <location>
        <begin position="327"/>
        <end position="345"/>
    </location>
</feature>
<dbReference type="Proteomes" id="UP000808699">
    <property type="component" value="Unassembled WGS sequence"/>
</dbReference>
<feature type="transmembrane region" description="Helical" evidence="1">
    <location>
        <begin position="93"/>
        <end position="114"/>
    </location>
</feature>
<keyword evidence="1" id="KW-1133">Transmembrane helix</keyword>
<name>A0ABS1AKU1_9GAMM</name>
<feature type="transmembrane region" description="Helical" evidence="1">
    <location>
        <begin position="25"/>
        <end position="44"/>
    </location>
</feature>
<evidence type="ECO:0000256" key="1">
    <source>
        <dbReference type="SAM" id="Phobius"/>
    </source>
</evidence>
<feature type="transmembrane region" description="Helical" evidence="1">
    <location>
        <begin position="296"/>
        <end position="315"/>
    </location>
</feature>
<keyword evidence="1" id="KW-0812">Transmembrane</keyword>
<dbReference type="EMBL" id="JADWNO010000009">
    <property type="protein sequence ID" value="MBJ8438543.1"/>
    <property type="molecule type" value="Genomic_DNA"/>
</dbReference>
<evidence type="ECO:0000313" key="3">
    <source>
        <dbReference type="Proteomes" id="UP000808699"/>
    </source>
</evidence>